<protein>
    <recommendedName>
        <fullName evidence="3">Exosortase system-associated protein, TIGR04073 family</fullName>
    </recommendedName>
</protein>
<keyword evidence="2" id="KW-1185">Reference proteome</keyword>
<name>A0A330LEB5_9BACT</name>
<dbReference type="InParanoid" id="A0A330LEB5"/>
<dbReference type="EMBL" id="OUNR01000016">
    <property type="protein sequence ID" value="SPP65310.1"/>
    <property type="molecule type" value="Genomic_DNA"/>
</dbReference>
<accession>A0A330LEB5</accession>
<organism evidence="1 2">
    <name type="scientific">Nitrospira lenta</name>
    <dbReference type="NCBI Taxonomy" id="1436998"/>
    <lineage>
        <taxon>Bacteria</taxon>
        <taxon>Pseudomonadati</taxon>
        <taxon>Nitrospirota</taxon>
        <taxon>Nitrospiria</taxon>
        <taxon>Nitrospirales</taxon>
        <taxon>Nitrospiraceae</taxon>
        <taxon>Nitrospira</taxon>
    </lineage>
</organism>
<dbReference type="Proteomes" id="UP000248168">
    <property type="component" value="Unassembled WGS sequence"/>
</dbReference>
<evidence type="ECO:0008006" key="3">
    <source>
        <dbReference type="Google" id="ProtNLM"/>
    </source>
</evidence>
<evidence type="ECO:0000313" key="1">
    <source>
        <dbReference type="EMBL" id="SPP65310.1"/>
    </source>
</evidence>
<gene>
    <name evidence="1" type="ORF">NITLEN_30224</name>
</gene>
<evidence type="ECO:0000313" key="2">
    <source>
        <dbReference type="Proteomes" id="UP000248168"/>
    </source>
</evidence>
<dbReference type="RefSeq" id="WP_121989795.1">
    <property type="nucleotide sequence ID" value="NZ_OUNR01000016.1"/>
</dbReference>
<sequence length="162" mass="17827">MQARISWRTRIRSIVRYHNESDFDLQGTGRRGRLLNRPDAKCWAVLAVLVASLVTNAPVHADEPSTLGDRISEKLIRGVANISTGWIEVPRQIYEVGTHEGWVSGLLRGPFDGIGMFFARTVAGVVETATFAVPLPTYEPMVTPAYAWESDDPSDSTAVDGK</sequence>
<proteinExistence type="predicted"/>
<reference evidence="2" key="1">
    <citation type="submission" date="2018-04" db="EMBL/GenBank/DDBJ databases">
        <authorList>
            <person name="Lucker S."/>
            <person name="Sakoula D."/>
        </authorList>
    </citation>
    <scope>NUCLEOTIDE SEQUENCE [LARGE SCALE GENOMIC DNA]</scope>
</reference>
<dbReference type="AlphaFoldDB" id="A0A330LEB5"/>
<dbReference type="OrthoDB" id="8548499at2"/>
<dbReference type="NCBIfam" id="TIGR04073">
    <property type="entry name" value="exo_TIGR04073"/>
    <property type="match status" value="1"/>
</dbReference>
<dbReference type="InterPro" id="IPR023824">
    <property type="entry name" value="CHP04073_exosortase-affil"/>
</dbReference>